<evidence type="ECO:0000256" key="1">
    <source>
        <dbReference type="SAM" id="MobiDB-lite"/>
    </source>
</evidence>
<organism evidence="2 3">
    <name type="scientific">Lentithecium fluviatile CBS 122367</name>
    <dbReference type="NCBI Taxonomy" id="1168545"/>
    <lineage>
        <taxon>Eukaryota</taxon>
        <taxon>Fungi</taxon>
        <taxon>Dikarya</taxon>
        <taxon>Ascomycota</taxon>
        <taxon>Pezizomycotina</taxon>
        <taxon>Dothideomycetes</taxon>
        <taxon>Pleosporomycetidae</taxon>
        <taxon>Pleosporales</taxon>
        <taxon>Massarineae</taxon>
        <taxon>Lentitheciaceae</taxon>
        <taxon>Lentithecium</taxon>
    </lineage>
</organism>
<sequence length="129" mass="14319">MQQGAWWLPRSDMKPVFSHTTSDGAPTNSTDDATGLRQHNYSAYEQPGLCTIPMSSSSSEATDPKHSKQNSHTHLEPTPRFVSFNFATKKHFPKRSAAHNTYDRTHHPSRYSTHSRGTASSSSRSISAT</sequence>
<dbReference type="AlphaFoldDB" id="A0A6G1JN65"/>
<dbReference type="EMBL" id="MU005569">
    <property type="protein sequence ID" value="KAF2691868.1"/>
    <property type="molecule type" value="Genomic_DNA"/>
</dbReference>
<feature type="region of interest" description="Disordered" evidence="1">
    <location>
        <begin position="1"/>
        <end position="129"/>
    </location>
</feature>
<reference evidence="2" key="1">
    <citation type="journal article" date="2020" name="Stud. Mycol.">
        <title>101 Dothideomycetes genomes: a test case for predicting lifestyles and emergence of pathogens.</title>
        <authorList>
            <person name="Haridas S."/>
            <person name="Albert R."/>
            <person name="Binder M."/>
            <person name="Bloem J."/>
            <person name="Labutti K."/>
            <person name="Salamov A."/>
            <person name="Andreopoulos B."/>
            <person name="Baker S."/>
            <person name="Barry K."/>
            <person name="Bills G."/>
            <person name="Bluhm B."/>
            <person name="Cannon C."/>
            <person name="Castanera R."/>
            <person name="Culley D."/>
            <person name="Daum C."/>
            <person name="Ezra D."/>
            <person name="Gonzalez J."/>
            <person name="Henrissat B."/>
            <person name="Kuo A."/>
            <person name="Liang C."/>
            <person name="Lipzen A."/>
            <person name="Lutzoni F."/>
            <person name="Magnuson J."/>
            <person name="Mondo S."/>
            <person name="Nolan M."/>
            <person name="Ohm R."/>
            <person name="Pangilinan J."/>
            <person name="Park H.-J."/>
            <person name="Ramirez L."/>
            <person name="Alfaro M."/>
            <person name="Sun H."/>
            <person name="Tritt A."/>
            <person name="Yoshinaga Y."/>
            <person name="Zwiers L.-H."/>
            <person name="Turgeon B."/>
            <person name="Goodwin S."/>
            <person name="Spatafora J."/>
            <person name="Crous P."/>
            <person name="Grigoriev I."/>
        </authorList>
    </citation>
    <scope>NUCLEOTIDE SEQUENCE</scope>
    <source>
        <strain evidence="2">CBS 122367</strain>
    </source>
</reference>
<evidence type="ECO:0000313" key="2">
    <source>
        <dbReference type="EMBL" id="KAF2691868.1"/>
    </source>
</evidence>
<name>A0A6G1JN65_9PLEO</name>
<feature type="compositionally biased region" description="Polar residues" evidence="1">
    <location>
        <begin position="18"/>
        <end position="43"/>
    </location>
</feature>
<feature type="compositionally biased region" description="Basic residues" evidence="1">
    <location>
        <begin position="88"/>
        <end position="97"/>
    </location>
</feature>
<proteinExistence type="predicted"/>
<keyword evidence="3" id="KW-1185">Reference proteome</keyword>
<gene>
    <name evidence="2" type="ORF">K458DRAFT_6580</name>
</gene>
<feature type="compositionally biased region" description="Low complexity" evidence="1">
    <location>
        <begin position="112"/>
        <end position="129"/>
    </location>
</feature>
<accession>A0A6G1JN65</accession>
<dbReference type="Proteomes" id="UP000799291">
    <property type="component" value="Unassembled WGS sequence"/>
</dbReference>
<evidence type="ECO:0000313" key="3">
    <source>
        <dbReference type="Proteomes" id="UP000799291"/>
    </source>
</evidence>
<protein>
    <submittedName>
        <fullName evidence="2">Uncharacterized protein</fullName>
    </submittedName>
</protein>